<dbReference type="InterPro" id="IPR032808">
    <property type="entry name" value="DoxX"/>
</dbReference>
<evidence type="ECO:0000256" key="3">
    <source>
        <dbReference type="ARBA" id="ARBA00022475"/>
    </source>
</evidence>
<comment type="subcellular location">
    <subcellularLocation>
        <location evidence="1">Cell membrane</location>
        <topology evidence="1">Multi-pass membrane protein</topology>
    </subcellularLocation>
</comment>
<keyword evidence="3" id="KW-1003">Cell membrane</keyword>
<dbReference type="InterPro" id="IPR051907">
    <property type="entry name" value="DoxX-like_oxidoreductase"/>
</dbReference>
<dbReference type="OrthoDB" id="346004at2"/>
<dbReference type="EMBL" id="LJJC01000006">
    <property type="protein sequence ID" value="KQL51577.1"/>
    <property type="molecule type" value="Genomic_DNA"/>
</dbReference>
<evidence type="ECO:0000313" key="9">
    <source>
        <dbReference type="Proteomes" id="UP000051888"/>
    </source>
</evidence>
<evidence type="ECO:0000313" key="8">
    <source>
        <dbReference type="EMBL" id="KQL51577.1"/>
    </source>
</evidence>
<dbReference type="RefSeq" id="WP_055741528.1">
    <property type="nucleotide sequence ID" value="NZ_JAAIWL010000004.1"/>
</dbReference>
<dbReference type="PANTHER" id="PTHR33452">
    <property type="entry name" value="OXIDOREDUCTASE CATD-RELATED"/>
    <property type="match status" value="1"/>
</dbReference>
<evidence type="ECO:0000256" key="4">
    <source>
        <dbReference type="ARBA" id="ARBA00022692"/>
    </source>
</evidence>
<comment type="similarity">
    <text evidence="2">Belongs to the DoxX family.</text>
</comment>
<evidence type="ECO:0000256" key="1">
    <source>
        <dbReference type="ARBA" id="ARBA00004651"/>
    </source>
</evidence>
<evidence type="ECO:0000256" key="6">
    <source>
        <dbReference type="ARBA" id="ARBA00023136"/>
    </source>
</evidence>
<name>A0A0Q3TD79_9BACI</name>
<dbReference type="STRING" id="157838.AN964_19710"/>
<keyword evidence="9" id="KW-1185">Reference proteome</keyword>
<organism evidence="8 9">
    <name type="scientific">Heyndrickxia shackletonii</name>
    <dbReference type="NCBI Taxonomy" id="157838"/>
    <lineage>
        <taxon>Bacteria</taxon>
        <taxon>Bacillati</taxon>
        <taxon>Bacillota</taxon>
        <taxon>Bacilli</taxon>
        <taxon>Bacillales</taxon>
        <taxon>Bacillaceae</taxon>
        <taxon>Heyndrickxia</taxon>
    </lineage>
</organism>
<dbReference type="AlphaFoldDB" id="A0A0Q3TD79"/>
<reference evidence="8 9" key="1">
    <citation type="submission" date="2015-09" db="EMBL/GenBank/DDBJ databases">
        <title>Genome sequencing project for genomic taxonomy and phylogenomics of Bacillus-like bacteria.</title>
        <authorList>
            <person name="Liu B."/>
            <person name="Wang J."/>
            <person name="Zhu Y."/>
            <person name="Liu G."/>
            <person name="Chen Q."/>
            <person name="Chen Z."/>
            <person name="Lan J."/>
            <person name="Che J."/>
            <person name="Ge C."/>
            <person name="Shi H."/>
            <person name="Pan Z."/>
            <person name="Liu X."/>
        </authorList>
    </citation>
    <scope>NUCLEOTIDE SEQUENCE [LARGE SCALE GENOMIC DNA]</scope>
    <source>
        <strain evidence="8 9">LMG 18435</strain>
    </source>
</reference>
<proteinExistence type="inferred from homology"/>
<protein>
    <submittedName>
        <fullName evidence="8">Oxidoreductase</fullName>
    </submittedName>
</protein>
<evidence type="ECO:0000256" key="5">
    <source>
        <dbReference type="ARBA" id="ARBA00022989"/>
    </source>
</evidence>
<dbReference type="GO" id="GO:0005886">
    <property type="term" value="C:plasma membrane"/>
    <property type="evidence" value="ECO:0007669"/>
    <property type="project" value="UniProtKB-SubCell"/>
</dbReference>
<dbReference type="PANTHER" id="PTHR33452:SF10">
    <property type="entry name" value="OXIDOREDUCTASE MHQP-RELATED"/>
    <property type="match status" value="1"/>
</dbReference>
<feature type="transmembrane region" description="Helical" evidence="7">
    <location>
        <begin position="107"/>
        <end position="129"/>
    </location>
</feature>
<keyword evidence="4 7" id="KW-0812">Transmembrane</keyword>
<evidence type="ECO:0000256" key="7">
    <source>
        <dbReference type="SAM" id="Phobius"/>
    </source>
</evidence>
<evidence type="ECO:0000256" key="2">
    <source>
        <dbReference type="ARBA" id="ARBA00006679"/>
    </source>
</evidence>
<dbReference type="PATRIC" id="fig|157838.3.peg.4351"/>
<feature type="transmembrane region" description="Helical" evidence="7">
    <location>
        <begin position="76"/>
        <end position="95"/>
    </location>
</feature>
<keyword evidence="5 7" id="KW-1133">Transmembrane helix</keyword>
<comment type="caution">
    <text evidence="8">The sequence shown here is derived from an EMBL/GenBank/DDBJ whole genome shotgun (WGS) entry which is preliminary data.</text>
</comment>
<sequence>MADLGLLIIRLVIGLTFIGHGAQKLFGWFGGPGASNFGEWLESIGIRPGGKIWAICAGLFELVGGLLFAAGVFTPIGAGLIVIIMIDAIFSVHIKNGYWVEKNGFEYCFVLIAVTIGVAMIGPGKYVLFYQP</sequence>
<keyword evidence="6 7" id="KW-0472">Membrane</keyword>
<gene>
    <name evidence="8" type="ORF">AN964_19710</name>
</gene>
<accession>A0A0Q3TD79</accession>
<dbReference type="Pfam" id="PF07681">
    <property type="entry name" value="DoxX"/>
    <property type="match status" value="1"/>
</dbReference>
<dbReference type="Proteomes" id="UP000051888">
    <property type="component" value="Unassembled WGS sequence"/>
</dbReference>